<evidence type="ECO:0000313" key="5">
    <source>
        <dbReference type="Proteomes" id="UP000636709"/>
    </source>
</evidence>
<evidence type="ECO:0000313" key="4">
    <source>
        <dbReference type="EMBL" id="KAF8696042.1"/>
    </source>
</evidence>
<accession>A0A835BR18</accession>
<comment type="caution">
    <text evidence="4">The sequence shown here is derived from an EMBL/GenBank/DDBJ whole genome shotgun (WGS) entry which is preliminary data.</text>
</comment>
<keyword evidence="1" id="KW-0808">Transferase</keyword>
<dbReference type="GO" id="GO:0016747">
    <property type="term" value="F:acyltransferase activity, transferring groups other than amino-acyl groups"/>
    <property type="evidence" value="ECO:0007669"/>
    <property type="project" value="UniProtKB-ARBA"/>
</dbReference>
<dbReference type="EMBL" id="JACEFO010001882">
    <property type="protein sequence ID" value="KAF8696042.1"/>
    <property type="molecule type" value="Genomic_DNA"/>
</dbReference>
<sequence length="535" mass="57634">MDFGEAVQWWEEWQLRILVQASSQPLPPVFPIHHCRLAEDWQPAFPICSLLDRRSQNTYGHRQASTLAVDMAMAATTPDHPAGATSSSPPPRVRVHDTSLVQPSPSPPETSLPLTFFDIIWLHSPPVERLFFYRLAADADVSAILSNLKASMHQAVLAFYPLAGRIRLTPGTSDRYELCYTPGDAVTFTVAESDDDADIDGLAADEPREVTKLATLVPSLPEGGGLLALQATVLSERRGLAIGVTVHHAACDGSGSTHFLHTWAAACIGAGEAKRPAPPVIDRSLLGDKRGMYDVFVQAPPSTDEMEFVKMSDDQLFATFTLSTDDLRRVKGVVADEAARRGAAPPPRCSSLVATLGFAWSCYQRAKEGGRVVVSGSGENKPMTCLLFPVDHRSRMKPPLPEKYFGNCVGPAFGVAPKVELAEGGAGGVSSPHEAVREIGTPGMDTWLDRIREVSAMGLLSVAGSPRFRVYEMDFGFGRPAKVDIVSVARTGAVAVAESRSGTGGMEVGVSLQPDGMETFRKCFADGIAWLHQRS</sequence>
<name>A0A835BR18_9POAL</name>
<evidence type="ECO:0000256" key="3">
    <source>
        <dbReference type="SAM" id="MobiDB-lite"/>
    </source>
</evidence>
<keyword evidence="2" id="KW-0012">Acyltransferase</keyword>
<reference evidence="4" key="1">
    <citation type="submission" date="2020-07" db="EMBL/GenBank/DDBJ databases">
        <title>Genome sequence and genetic diversity analysis of an under-domesticated orphan crop, white fonio (Digitaria exilis).</title>
        <authorList>
            <person name="Bennetzen J.L."/>
            <person name="Chen S."/>
            <person name="Ma X."/>
            <person name="Wang X."/>
            <person name="Yssel A.E.J."/>
            <person name="Chaluvadi S.R."/>
            <person name="Johnson M."/>
            <person name="Gangashetty P."/>
            <person name="Hamidou F."/>
            <person name="Sanogo M.D."/>
            <person name="Zwaenepoel A."/>
            <person name="Wallace J."/>
            <person name="Van De Peer Y."/>
            <person name="Van Deynze A."/>
        </authorList>
    </citation>
    <scope>NUCLEOTIDE SEQUENCE</scope>
    <source>
        <tissue evidence="4">Leaves</tissue>
    </source>
</reference>
<dbReference type="OrthoDB" id="1862401at2759"/>
<proteinExistence type="predicted"/>
<protein>
    <submittedName>
        <fullName evidence="4">Uncharacterized protein</fullName>
    </submittedName>
</protein>
<dbReference type="AlphaFoldDB" id="A0A835BR18"/>
<organism evidence="4 5">
    <name type="scientific">Digitaria exilis</name>
    <dbReference type="NCBI Taxonomy" id="1010633"/>
    <lineage>
        <taxon>Eukaryota</taxon>
        <taxon>Viridiplantae</taxon>
        <taxon>Streptophyta</taxon>
        <taxon>Embryophyta</taxon>
        <taxon>Tracheophyta</taxon>
        <taxon>Spermatophyta</taxon>
        <taxon>Magnoliopsida</taxon>
        <taxon>Liliopsida</taxon>
        <taxon>Poales</taxon>
        <taxon>Poaceae</taxon>
        <taxon>PACMAD clade</taxon>
        <taxon>Panicoideae</taxon>
        <taxon>Panicodae</taxon>
        <taxon>Paniceae</taxon>
        <taxon>Anthephorinae</taxon>
        <taxon>Digitaria</taxon>
    </lineage>
</organism>
<dbReference type="Pfam" id="PF02458">
    <property type="entry name" value="Transferase"/>
    <property type="match status" value="1"/>
</dbReference>
<evidence type="ECO:0000256" key="1">
    <source>
        <dbReference type="ARBA" id="ARBA00022679"/>
    </source>
</evidence>
<evidence type="ECO:0000256" key="2">
    <source>
        <dbReference type="ARBA" id="ARBA00023315"/>
    </source>
</evidence>
<dbReference type="Proteomes" id="UP000636709">
    <property type="component" value="Unassembled WGS sequence"/>
</dbReference>
<keyword evidence="5" id="KW-1185">Reference proteome</keyword>
<dbReference type="InterPro" id="IPR023213">
    <property type="entry name" value="CAT-like_dom_sf"/>
</dbReference>
<feature type="region of interest" description="Disordered" evidence="3">
    <location>
        <begin position="77"/>
        <end position="108"/>
    </location>
</feature>
<dbReference type="Gene3D" id="3.30.559.10">
    <property type="entry name" value="Chloramphenicol acetyltransferase-like domain"/>
    <property type="match status" value="2"/>
</dbReference>
<dbReference type="PANTHER" id="PTHR31625">
    <property type="match status" value="1"/>
</dbReference>
<dbReference type="InterPro" id="IPR051504">
    <property type="entry name" value="Plant_metabolite_acyltrans"/>
</dbReference>
<gene>
    <name evidence="4" type="ORF">HU200_036929</name>
</gene>